<dbReference type="EMBL" id="FOJI01000003">
    <property type="protein sequence ID" value="SEW03217.1"/>
    <property type="molecule type" value="Genomic_DNA"/>
</dbReference>
<protein>
    <submittedName>
        <fullName evidence="1">Uncharacterized protein</fullName>
    </submittedName>
</protein>
<dbReference type="InterPro" id="IPR046169">
    <property type="entry name" value="DUF6171"/>
</dbReference>
<reference evidence="1 2" key="1">
    <citation type="submission" date="2016-10" db="EMBL/GenBank/DDBJ databases">
        <authorList>
            <person name="de Groot N.N."/>
        </authorList>
    </citation>
    <scope>NUCLEOTIDE SEQUENCE [LARGE SCALE GENOMIC DNA]</scope>
    <source>
        <strain evidence="1 2">DSM 9179</strain>
    </source>
</reference>
<evidence type="ECO:0000313" key="2">
    <source>
        <dbReference type="Proteomes" id="UP000199701"/>
    </source>
</evidence>
<keyword evidence="2" id="KW-1185">Reference proteome</keyword>
<organism evidence="1 2">
    <name type="scientific">[Clostridium] fimetarium</name>
    <dbReference type="NCBI Taxonomy" id="99656"/>
    <lineage>
        <taxon>Bacteria</taxon>
        <taxon>Bacillati</taxon>
        <taxon>Bacillota</taxon>
        <taxon>Clostridia</taxon>
        <taxon>Lachnospirales</taxon>
        <taxon>Lachnospiraceae</taxon>
    </lineage>
</organism>
<dbReference type="OrthoDB" id="7061841at2"/>
<gene>
    <name evidence="1" type="ORF">SAMN05421659_103266</name>
</gene>
<dbReference type="STRING" id="99656.SAMN05421659_103266"/>
<dbReference type="RefSeq" id="WP_092451477.1">
    <property type="nucleotide sequence ID" value="NZ_FOJI01000003.1"/>
</dbReference>
<dbReference type="Proteomes" id="UP000199701">
    <property type="component" value="Unassembled WGS sequence"/>
</dbReference>
<sequence length="86" mass="10131">MEQNTSQRECRKCLLIDAEAGKEKEIVYRYICELPKAEKTPENIFQERLESCRMCEWLSLATCQACGCFVEVRAAVKKHKCPYHKW</sequence>
<name>A0A1I0NNY3_9FIRM</name>
<evidence type="ECO:0000313" key="1">
    <source>
        <dbReference type="EMBL" id="SEW03217.1"/>
    </source>
</evidence>
<accession>A0A1I0NNY3</accession>
<dbReference type="AlphaFoldDB" id="A0A1I0NNY3"/>
<dbReference type="Pfam" id="PF19668">
    <property type="entry name" value="DUF6171"/>
    <property type="match status" value="1"/>
</dbReference>
<proteinExistence type="predicted"/>